<evidence type="ECO:0000313" key="3">
    <source>
        <dbReference type="RefSeq" id="XP_019629404.1"/>
    </source>
</evidence>
<organism evidence="2 3">
    <name type="scientific">Branchiostoma belcheri</name>
    <name type="common">Amphioxus</name>
    <dbReference type="NCBI Taxonomy" id="7741"/>
    <lineage>
        <taxon>Eukaryota</taxon>
        <taxon>Metazoa</taxon>
        <taxon>Chordata</taxon>
        <taxon>Cephalochordata</taxon>
        <taxon>Leptocardii</taxon>
        <taxon>Amphioxiformes</taxon>
        <taxon>Branchiostomatidae</taxon>
        <taxon>Branchiostoma</taxon>
    </lineage>
</organism>
<keyword evidence="2" id="KW-1185">Reference proteome</keyword>
<proteinExistence type="predicted"/>
<protein>
    <submittedName>
        <fullName evidence="3">Uncharacterized protein LOC109473769 isoform X2</fullName>
    </submittedName>
</protein>
<accession>A0A6P4Z653</accession>
<dbReference type="GeneID" id="109473769"/>
<evidence type="ECO:0000256" key="1">
    <source>
        <dbReference type="SAM" id="MobiDB-lite"/>
    </source>
</evidence>
<feature type="region of interest" description="Disordered" evidence="1">
    <location>
        <begin position="108"/>
        <end position="129"/>
    </location>
</feature>
<dbReference type="Proteomes" id="UP000515135">
    <property type="component" value="Unplaced"/>
</dbReference>
<sequence length="129" mass="15360">MDQHGQPNPQRRNGFYDDIQMIISQYASRIIKRVLMYMARDEETRNAFLLDREETALEPRKEDPHNDNDVIFLSERRPAVEEDHKDEVARTFSDEHADDDVIFLFERRPAFEEPRPRPPPCAHMRTGKH</sequence>
<dbReference type="RefSeq" id="XP_019629404.1">
    <property type="nucleotide sequence ID" value="XM_019773845.1"/>
</dbReference>
<dbReference type="AlphaFoldDB" id="A0A6P4Z653"/>
<reference evidence="3" key="1">
    <citation type="submission" date="2025-08" db="UniProtKB">
        <authorList>
            <consortium name="RefSeq"/>
        </authorList>
    </citation>
    <scope>IDENTIFICATION</scope>
    <source>
        <tissue evidence="3">Gonad</tissue>
    </source>
</reference>
<name>A0A6P4Z653_BRABE</name>
<gene>
    <name evidence="3" type="primary">LOC109473769</name>
</gene>
<evidence type="ECO:0000313" key="2">
    <source>
        <dbReference type="Proteomes" id="UP000515135"/>
    </source>
</evidence>